<dbReference type="RefSeq" id="WP_378109907.1">
    <property type="nucleotide sequence ID" value="NZ_JBHSNC010000005.1"/>
</dbReference>
<comment type="caution">
    <text evidence="3">The sequence shown here is derived from an EMBL/GenBank/DDBJ whole genome shotgun (WGS) entry which is preliminary data.</text>
</comment>
<dbReference type="Gene3D" id="2.60.120.260">
    <property type="entry name" value="Galactose-binding domain-like"/>
    <property type="match status" value="2"/>
</dbReference>
<gene>
    <name evidence="3" type="ORF">ACFPQ4_01290</name>
</gene>
<dbReference type="EMBL" id="JBHSNC010000005">
    <property type="protein sequence ID" value="MFC5528095.1"/>
    <property type="molecule type" value="Genomic_DNA"/>
</dbReference>
<dbReference type="PANTHER" id="PTHR43649:SF27">
    <property type="entry name" value="EXTRACELLULAR SOLUTE-BINDING PROTEIN FAMILY 1"/>
    <property type="match status" value="1"/>
</dbReference>
<evidence type="ECO:0000256" key="1">
    <source>
        <dbReference type="SAM" id="MobiDB-lite"/>
    </source>
</evidence>
<reference evidence="4" key="1">
    <citation type="journal article" date="2019" name="Int. J. Syst. Evol. Microbiol.">
        <title>The Global Catalogue of Microorganisms (GCM) 10K type strain sequencing project: providing services to taxonomists for standard genome sequencing and annotation.</title>
        <authorList>
            <consortium name="The Broad Institute Genomics Platform"/>
            <consortium name="The Broad Institute Genome Sequencing Center for Infectious Disease"/>
            <person name="Wu L."/>
            <person name="Ma J."/>
        </authorList>
    </citation>
    <scope>NUCLEOTIDE SEQUENCE [LARGE SCALE GENOMIC DNA]</scope>
    <source>
        <strain evidence="4">CGMCC 1.18578</strain>
    </source>
</reference>
<feature type="chain" id="PRO_5045535438" evidence="2">
    <location>
        <begin position="33"/>
        <end position="965"/>
    </location>
</feature>
<evidence type="ECO:0000256" key="2">
    <source>
        <dbReference type="SAM" id="SignalP"/>
    </source>
</evidence>
<dbReference type="Proteomes" id="UP001596108">
    <property type="component" value="Unassembled WGS sequence"/>
</dbReference>
<protein>
    <submittedName>
        <fullName evidence="3">Extracellular solute-binding protein</fullName>
    </submittedName>
</protein>
<sequence length="965" mass="109136">MRNKRYKGLLAIVILALLVFSFKAAFSPGNHASGNTDQTEQSQESADNTDNLAETTAEAADLMPRYEQYIARYSNAPRPIENVVIDAKSFSGTDDMNATVLDNFKGASGPVIQTEESGSIHWDVDVQEEGLYQIGIRYFPIAGNSSPIERELQIDGVAPFDEAKRLSFSRVWGNELSSVKQDGNGNDLRPRQIEKPVWQQDVIKDPEGYHNEPLSFYMTKGQHRISLLSLREPMVIDTIQLFQAEQIPSYADLKIQNDKLGLKDTKELFIKVQGENASAKSNPSLYPLNDRSSPATEPYHVSKIRMNTIGGANWKIPGQWISWDIDVPEDGLYQLGLRYKQSLARGVNVTRKLYIDDKIPFKEAETVPFEFGGKWQVKLIGGDEPYSYYLTKGKHTIKLEVSMGELADAIRKVRASIQQLNALYLKVIMITSATPDQFRDYQLEQQIPELVSVLHTQGKMLSHAADEMDRMINGKSENATVLRTTAYQLNDISSNPETLTDRLKQFKDNVSALGTWMLLVNQQPLEVDYLFLKSSDVKTPKAGAGFLDNLGHEMGSFWNSFSENYNSVGTGGNGQEPVTVWMSGGRDQAQLLRSLIDSSFTPKTGIPIDLKLVDGKAVLPAVLAGKGPDVAIETLDVINFAMRNALEDLSQMPNFDQVKNRFMDSAFSEFKFKNGIYAIPEKQTFDMMFYRKDVFKLLNLKVPETWEDVYHLIPELQKHNMEFGMPTYPAFEMMLYQSGGQYYKGDGIATDLDSKSGIETFRKWTELYTSYKLPIEFNFINRFRTGEMPIGINSYPSFNFLTIFAPEIRGQWAFVPVPGTLGEDGIIHREELSTATGTVMLKDAKNKEAAWKFIDWWTDTEAQVSFGREIEAILGESGRYEAANLEALKQLPWSSNDYNQLVEQLKWVKGYPAVPGGYSLTRHLQNAFYEVLYQGSDPRETLENYVRTINEEITIKRKEFHLPTQ</sequence>
<proteinExistence type="predicted"/>
<dbReference type="PANTHER" id="PTHR43649">
    <property type="entry name" value="ARABINOSE-BINDING PROTEIN-RELATED"/>
    <property type="match status" value="1"/>
</dbReference>
<keyword evidence="4" id="KW-1185">Reference proteome</keyword>
<dbReference type="CDD" id="cd14489">
    <property type="entry name" value="CBM_SBP_bac_1_like"/>
    <property type="match status" value="1"/>
</dbReference>
<feature type="signal peptide" evidence="2">
    <location>
        <begin position="1"/>
        <end position="32"/>
    </location>
</feature>
<dbReference type="InterPro" id="IPR050490">
    <property type="entry name" value="Bact_solute-bd_prot1"/>
</dbReference>
<name>A0ABW0QTJ9_9BACL</name>
<organism evidence="3 4">
    <name type="scientific">Cohnella yongneupensis</name>
    <dbReference type="NCBI Taxonomy" id="425006"/>
    <lineage>
        <taxon>Bacteria</taxon>
        <taxon>Bacillati</taxon>
        <taxon>Bacillota</taxon>
        <taxon>Bacilli</taxon>
        <taxon>Bacillales</taxon>
        <taxon>Paenibacillaceae</taxon>
        <taxon>Cohnella</taxon>
    </lineage>
</organism>
<keyword evidence="2" id="KW-0732">Signal</keyword>
<dbReference type="Gene3D" id="3.40.190.10">
    <property type="entry name" value="Periplasmic binding protein-like II"/>
    <property type="match status" value="1"/>
</dbReference>
<evidence type="ECO:0000313" key="4">
    <source>
        <dbReference type="Proteomes" id="UP001596108"/>
    </source>
</evidence>
<dbReference type="SUPFAM" id="SSF53850">
    <property type="entry name" value="Periplasmic binding protein-like II"/>
    <property type="match status" value="1"/>
</dbReference>
<dbReference type="InterPro" id="IPR006059">
    <property type="entry name" value="SBP"/>
</dbReference>
<evidence type="ECO:0000313" key="3">
    <source>
        <dbReference type="EMBL" id="MFC5528095.1"/>
    </source>
</evidence>
<dbReference type="Pfam" id="PF01547">
    <property type="entry name" value="SBP_bac_1"/>
    <property type="match status" value="1"/>
</dbReference>
<feature type="region of interest" description="Disordered" evidence="1">
    <location>
        <begin position="30"/>
        <end position="50"/>
    </location>
</feature>
<accession>A0ABW0QTJ9</accession>